<evidence type="ECO:0000313" key="4">
    <source>
        <dbReference type="EMBL" id="KKO45281.1"/>
    </source>
</evidence>
<feature type="transmembrane region" description="Helical" evidence="2">
    <location>
        <begin position="218"/>
        <end position="239"/>
    </location>
</feature>
<dbReference type="SMART" id="SM00850">
    <property type="entry name" value="LytTR"/>
    <property type="match status" value="1"/>
</dbReference>
<gene>
    <name evidence="4" type="ORF">WG68_11190</name>
</gene>
<dbReference type="PROSITE" id="PS50930">
    <property type="entry name" value="HTH_LYTTR"/>
    <property type="match status" value="1"/>
</dbReference>
<feature type="transmembrane region" description="Helical" evidence="2">
    <location>
        <begin position="278"/>
        <end position="299"/>
    </location>
</feature>
<feature type="transmembrane region" description="Helical" evidence="2">
    <location>
        <begin position="251"/>
        <end position="271"/>
    </location>
</feature>
<dbReference type="Proteomes" id="UP000034228">
    <property type="component" value="Unassembled WGS sequence"/>
</dbReference>
<keyword evidence="5" id="KW-1185">Reference proteome</keyword>
<proteinExistence type="predicted"/>
<comment type="caution">
    <text evidence="4">The sequence shown here is derived from an EMBL/GenBank/DDBJ whole genome shotgun (WGS) entry which is preliminary data.</text>
</comment>
<feature type="domain" description="HTH LytTR-type" evidence="3">
    <location>
        <begin position="428"/>
        <end position="516"/>
    </location>
</feature>
<organism evidence="4 5">
    <name type="scientific">Arsukibacterium ikkense</name>
    <dbReference type="NCBI Taxonomy" id="336831"/>
    <lineage>
        <taxon>Bacteria</taxon>
        <taxon>Pseudomonadati</taxon>
        <taxon>Pseudomonadota</taxon>
        <taxon>Gammaproteobacteria</taxon>
        <taxon>Chromatiales</taxon>
        <taxon>Chromatiaceae</taxon>
        <taxon>Arsukibacterium</taxon>
    </lineage>
</organism>
<dbReference type="AlphaFoldDB" id="A0A0M2V3S1"/>
<keyword evidence="2" id="KW-0472">Membrane</keyword>
<dbReference type="Gene3D" id="2.40.50.1020">
    <property type="entry name" value="LytTr DNA-binding domain"/>
    <property type="match status" value="1"/>
</dbReference>
<keyword evidence="2" id="KW-1133">Transmembrane helix</keyword>
<dbReference type="STRING" id="336831.WG68_11190"/>
<dbReference type="PANTHER" id="PTHR37299">
    <property type="entry name" value="TRANSCRIPTIONAL REGULATOR-RELATED"/>
    <property type="match status" value="1"/>
</dbReference>
<protein>
    <recommendedName>
        <fullName evidence="3">HTH LytTR-type domain-containing protein</fullName>
    </recommendedName>
</protein>
<dbReference type="GO" id="GO:0003677">
    <property type="term" value="F:DNA binding"/>
    <property type="evidence" value="ECO:0007669"/>
    <property type="project" value="InterPro"/>
</dbReference>
<feature type="transmembrane region" description="Helical" evidence="2">
    <location>
        <begin position="305"/>
        <end position="323"/>
    </location>
</feature>
<dbReference type="GO" id="GO:0000156">
    <property type="term" value="F:phosphorelay response regulator activity"/>
    <property type="evidence" value="ECO:0007669"/>
    <property type="project" value="InterPro"/>
</dbReference>
<keyword evidence="1" id="KW-0902">Two-component regulatory system</keyword>
<sequence length="519" mass="57620">MQNRLRIFTRVTSIVVALLISVFALFSSLAIASTTLLPQQPVTVCDVAIQPDWPVNFSAAGCQQMPLSRVNPQGKVIWLRLSLHLNQQTLAQLEPPLALYLNAKASSSTYLNGYHLGNNGLPGNPSDEVAGDMDARFYVPLELLQIGDNQLAIKMSAQQGVLTLPGPIHFIGLGHYNAPQHYLQRYSNGMLVLLGILLTATLYFAVRSLQPLQRVRHVLLVLMSLFAALQLFSEISRGLFTYSYPLHDLRLLIITAMSLAFGLCLLIFIALRFASRYALHWIYAGAIVTLLTVLLISGFDSKTTAATFCPVLISAVLTFLHWYRTKAFQSAATSAALVLFLVVMVLTAAYFHETWYFVLITLLLSFLFAQQAWDFNLQLSSRQLDQEKIAKLMLRLEQDRQHTKPTILKIAGVGKVDIINTVQISFCQAAGDYSEINLTDGRQHLYSGTLKTLESELPSTFLRVHRSYLVNLEQVKRLTTSTDKRSGSAASLLLTNGQQIPVSRRLIPSVRNAVTAEPG</sequence>
<name>A0A0M2V3S1_9GAMM</name>
<evidence type="ECO:0000256" key="2">
    <source>
        <dbReference type="SAM" id="Phobius"/>
    </source>
</evidence>
<dbReference type="InterPro" id="IPR046947">
    <property type="entry name" value="LytR-like"/>
</dbReference>
<dbReference type="RefSeq" id="WP_046557776.1">
    <property type="nucleotide sequence ID" value="NZ_LAHO01000010.1"/>
</dbReference>
<feature type="transmembrane region" description="Helical" evidence="2">
    <location>
        <begin position="186"/>
        <end position="206"/>
    </location>
</feature>
<dbReference type="Pfam" id="PF04397">
    <property type="entry name" value="LytTR"/>
    <property type="match status" value="1"/>
</dbReference>
<dbReference type="EMBL" id="LAHO01000010">
    <property type="protein sequence ID" value="KKO45281.1"/>
    <property type="molecule type" value="Genomic_DNA"/>
</dbReference>
<reference evidence="4 5" key="1">
    <citation type="submission" date="2015-03" db="EMBL/GenBank/DDBJ databases">
        <title>Draft genome sequences of two protease-producing strains of Arsukibacterium isolated from two cold and alkaline environments.</title>
        <authorList>
            <person name="Lylloff J.E."/>
            <person name="Skov L.B."/>
            <person name="Jepsen M."/>
            <person name="Hallin P.F."/>
            <person name="Sorensen S.J."/>
            <person name="Stougaard P."/>
            <person name="Glaring M.A."/>
        </authorList>
    </citation>
    <scope>NUCLEOTIDE SEQUENCE [LARGE SCALE GENOMIC DNA]</scope>
    <source>
        <strain evidence="4 5">GCM72</strain>
    </source>
</reference>
<dbReference type="InterPro" id="IPR007492">
    <property type="entry name" value="LytTR_DNA-bd_dom"/>
</dbReference>
<keyword evidence="2" id="KW-0812">Transmembrane</keyword>
<dbReference type="PANTHER" id="PTHR37299:SF1">
    <property type="entry name" value="STAGE 0 SPORULATION PROTEIN A HOMOLOG"/>
    <property type="match status" value="1"/>
</dbReference>
<evidence type="ECO:0000256" key="1">
    <source>
        <dbReference type="ARBA" id="ARBA00023012"/>
    </source>
</evidence>
<accession>A0A0M2V3S1</accession>
<evidence type="ECO:0000313" key="5">
    <source>
        <dbReference type="Proteomes" id="UP000034228"/>
    </source>
</evidence>
<dbReference type="OrthoDB" id="9781059at2"/>
<evidence type="ECO:0000259" key="3">
    <source>
        <dbReference type="PROSITE" id="PS50930"/>
    </source>
</evidence>
<feature type="transmembrane region" description="Helical" evidence="2">
    <location>
        <begin position="330"/>
        <end position="349"/>
    </location>
</feature>